<name>A0A438C3F9_VITVI</name>
<accession>A0A438C3F9</accession>
<proteinExistence type="predicted"/>
<evidence type="ECO:0000313" key="3">
    <source>
        <dbReference type="Proteomes" id="UP000288805"/>
    </source>
</evidence>
<feature type="region of interest" description="Disordered" evidence="1">
    <location>
        <begin position="1"/>
        <end position="20"/>
    </location>
</feature>
<organism evidence="2 3">
    <name type="scientific">Vitis vinifera</name>
    <name type="common">Grape</name>
    <dbReference type="NCBI Taxonomy" id="29760"/>
    <lineage>
        <taxon>Eukaryota</taxon>
        <taxon>Viridiplantae</taxon>
        <taxon>Streptophyta</taxon>
        <taxon>Embryophyta</taxon>
        <taxon>Tracheophyta</taxon>
        <taxon>Spermatophyta</taxon>
        <taxon>Magnoliopsida</taxon>
        <taxon>eudicotyledons</taxon>
        <taxon>Gunneridae</taxon>
        <taxon>Pentapetalae</taxon>
        <taxon>rosids</taxon>
        <taxon>Vitales</taxon>
        <taxon>Vitaceae</taxon>
        <taxon>Viteae</taxon>
        <taxon>Vitis</taxon>
    </lineage>
</organism>
<comment type="caution">
    <text evidence="2">The sequence shown here is derived from an EMBL/GenBank/DDBJ whole genome shotgun (WGS) entry which is preliminary data.</text>
</comment>
<gene>
    <name evidence="2" type="ORF">CK203_071804</name>
</gene>
<dbReference type="Proteomes" id="UP000288805">
    <property type="component" value="Unassembled WGS sequence"/>
</dbReference>
<dbReference type="EMBL" id="QGNW01002574">
    <property type="protein sequence ID" value="RVW17669.1"/>
    <property type="molecule type" value="Genomic_DNA"/>
</dbReference>
<sequence length="129" mass="14292">MASSSPAQSPPASSIPSSPSAVLFEFKRDSDGRWQPLPRVPAEISTTLPLSPPSSVCYLPRHGGNHSPLSDFDGDERLESSINILQINHSSVSKYVFLQLESSVRNYFAILYLDNNMKYGMIWLLESYG</sequence>
<dbReference type="AlphaFoldDB" id="A0A438C3F9"/>
<protein>
    <submittedName>
        <fullName evidence="2">Uncharacterized protein</fullName>
    </submittedName>
</protein>
<reference evidence="2 3" key="1">
    <citation type="journal article" date="2018" name="PLoS Genet.">
        <title>Population sequencing reveals clonal diversity and ancestral inbreeding in the grapevine cultivar Chardonnay.</title>
        <authorList>
            <person name="Roach M.J."/>
            <person name="Johnson D.L."/>
            <person name="Bohlmann J."/>
            <person name="van Vuuren H.J."/>
            <person name="Jones S.J."/>
            <person name="Pretorius I.S."/>
            <person name="Schmidt S.A."/>
            <person name="Borneman A.R."/>
        </authorList>
    </citation>
    <scope>NUCLEOTIDE SEQUENCE [LARGE SCALE GENOMIC DNA]</scope>
    <source>
        <strain evidence="3">cv. Chardonnay</strain>
        <tissue evidence="2">Leaf</tissue>
    </source>
</reference>
<evidence type="ECO:0000313" key="2">
    <source>
        <dbReference type="EMBL" id="RVW17669.1"/>
    </source>
</evidence>
<evidence type="ECO:0000256" key="1">
    <source>
        <dbReference type="SAM" id="MobiDB-lite"/>
    </source>
</evidence>